<gene>
    <name evidence="4" type="primary">lyc25C</name>
    <name evidence="4" type="ordered locus">bpr_I0190</name>
</gene>
<dbReference type="CDD" id="cd06414">
    <property type="entry name" value="GH25_LytC-like"/>
    <property type="match status" value="1"/>
</dbReference>
<dbReference type="GO" id="GO:0009253">
    <property type="term" value="P:peptidoglycan catabolic process"/>
    <property type="evidence" value="ECO:0007669"/>
    <property type="project" value="InterPro"/>
</dbReference>
<evidence type="ECO:0000256" key="2">
    <source>
        <dbReference type="ARBA" id="ARBA00022737"/>
    </source>
</evidence>
<dbReference type="SUPFAM" id="SSF51445">
    <property type="entry name" value="(Trans)glycosidases"/>
    <property type="match status" value="1"/>
</dbReference>
<dbReference type="Pfam" id="PF19127">
    <property type="entry name" value="Choline_bind_3"/>
    <property type="match status" value="2"/>
</dbReference>
<keyword evidence="4" id="KW-0326">Glycosidase</keyword>
<dbReference type="SUPFAM" id="SSF69360">
    <property type="entry name" value="Cell wall binding repeat"/>
    <property type="match status" value="2"/>
</dbReference>
<dbReference type="CAZy" id="GH25">
    <property type="family name" value="Glycoside Hydrolase Family 25"/>
</dbReference>
<dbReference type="Pfam" id="PF01473">
    <property type="entry name" value="Choline_bind_1"/>
    <property type="match status" value="2"/>
</dbReference>
<evidence type="ECO:0000256" key="1">
    <source>
        <dbReference type="ARBA" id="ARBA00010646"/>
    </source>
</evidence>
<dbReference type="Gene3D" id="2.10.270.10">
    <property type="entry name" value="Cholin Binding"/>
    <property type="match status" value="4"/>
</dbReference>
<dbReference type="InterPro" id="IPR002053">
    <property type="entry name" value="Glyco_hydro_25"/>
</dbReference>
<dbReference type="GO" id="GO:0016052">
    <property type="term" value="P:carbohydrate catabolic process"/>
    <property type="evidence" value="ECO:0007669"/>
    <property type="project" value="TreeGrafter"/>
</dbReference>
<dbReference type="PROSITE" id="PS51904">
    <property type="entry name" value="GLYCOSYL_HYDROL_F25_2"/>
    <property type="match status" value="1"/>
</dbReference>
<keyword evidence="5" id="KW-1185">Reference proteome</keyword>
<dbReference type="AlphaFoldDB" id="E0RW74"/>
<sequence length="567" mass="61161">MIKSIKKALLSAGALIGVVALLSLSPVAKVDVQARGSEIAMGIDVSKYQGGINWQQVKNSGVKFAMIRVGTTKKGIDEQFVNNVVNANAAGIRTGIYIYSYATNPEQAAAEANTVLAWIAPYTVSFPIAIDIEDSCQKGLNPAQLQAIADTFCGIIYANGYEPMVYASKNWFMGRMPVVSSPKWVAQYGNACEYPGDYAMWQSTSHGSVAGIPSRVDINHLYTDYFSRMIPEGFNSYGGNIYYYHNYRRMTGWLNLSNGRYHADASGIINAGWFQDESGIYYLDPAQGGLAKVGFADIGGSRYFFDANGVRRTGLIDVGGAICYANEEGVCQKGLIPLADGVHYFDDQYLMHVGLTPIGNKLYYFNEAGVMQTGMLAFEIGKFMFGADGAAVSGWFANELGQRFYFGPDFKATVGLATIDKSVYLFGDDGVMFTGWSGDVGARYYFGPDGKMVTGWNAIDGRAFYFGADGLMALGLAPLKDGVYYLDPADGHMVVGWVQLPDGWRYFDANNGKMLANTSAVLDNVACSFDKNGLLTAPAGWVPGTPAPVDPAVVAQAPAQKSAAVPQ</sequence>
<keyword evidence="4" id="KW-0378">Hydrolase</keyword>
<dbReference type="InterPro" id="IPR018337">
    <property type="entry name" value="Cell_wall/Cho-bd_repeat"/>
</dbReference>
<dbReference type="GO" id="GO:0016998">
    <property type="term" value="P:cell wall macromolecule catabolic process"/>
    <property type="evidence" value="ECO:0007669"/>
    <property type="project" value="InterPro"/>
</dbReference>
<dbReference type="Pfam" id="PF01183">
    <property type="entry name" value="Glyco_hydro_25"/>
    <property type="match status" value="1"/>
</dbReference>
<evidence type="ECO:0000313" key="4">
    <source>
        <dbReference type="EMBL" id="ADL32940.1"/>
    </source>
</evidence>
<protein>
    <submittedName>
        <fullName evidence="4">Lysozyme Lyc25C</fullName>
        <ecNumber evidence="4">3.2.1.17</ecNumber>
    </submittedName>
</protein>
<dbReference type="RefSeq" id="WP_013279597.1">
    <property type="nucleotide sequence ID" value="NC_014387.1"/>
</dbReference>
<evidence type="ECO:0000313" key="5">
    <source>
        <dbReference type="Proteomes" id="UP000001299"/>
    </source>
</evidence>
<dbReference type="EMBL" id="CP001810">
    <property type="protein sequence ID" value="ADL32940.1"/>
    <property type="molecule type" value="Genomic_DNA"/>
</dbReference>
<feature type="chain" id="PRO_5038431643" evidence="3">
    <location>
        <begin position="31"/>
        <end position="567"/>
    </location>
</feature>
<dbReference type="STRING" id="515622.bpr_I0190"/>
<dbReference type="Gene3D" id="3.20.20.80">
    <property type="entry name" value="Glycosidases"/>
    <property type="match status" value="1"/>
</dbReference>
<dbReference type="eggNOG" id="COG3757">
    <property type="taxonomic scope" value="Bacteria"/>
</dbReference>
<dbReference type="EC" id="3.2.1.17" evidence="4"/>
<dbReference type="PANTHER" id="PTHR34135">
    <property type="entry name" value="LYSOZYME"/>
    <property type="match status" value="1"/>
</dbReference>
<accession>E0RW74</accession>
<dbReference type="KEGG" id="bpb:bpr_I0190"/>
<dbReference type="Proteomes" id="UP000001299">
    <property type="component" value="Chromosome 1"/>
</dbReference>
<name>E0RW74_BUTPB</name>
<evidence type="ECO:0000256" key="3">
    <source>
        <dbReference type="SAM" id="SignalP"/>
    </source>
</evidence>
<dbReference type="InterPro" id="IPR017853">
    <property type="entry name" value="GH"/>
</dbReference>
<keyword evidence="2" id="KW-0677">Repeat</keyword>
<dbReference type="GO" id="GO:0003796">
    <property type="term" value="F:lysozyme activity"/>
    <property type="evidence" value="ECO:0007669"/>
    <property type="project" value="UniProtKB-EC"/>
</dbReference>
<feature type="signal peptide" evidence="3">
    <location>
        <begin position="1"/>
        <end position="30"/>
    </location>
</feature>
<organism evidence="4 5">
    <name type="scientific">Butyrivibrio proteoclasticus (strain ATCC 51982 / DSM 14932 / B316)</name>
    <name type="common">Clostridium proteoclasticum</name>
    <dbReference type="NCBI Taxonomy" id="515622"/>
    <lineage>
        <taxon>Bacteria</taxon>
        <taxon>Bacillati</taxon>
        <taxon>Bacillota</taxon>
        <taxon>Clostridia</taxon>
        <taxon>Lachnospirales</taxon>
        <taxon>Lachnospiraceae</taxon>
        <taxon>Butyrivibrio</taxon>
    </lineage>
</organism>
<reference evidence="4 5" key="1">
    <citation type="journal article" date="2010" name="PLoS ONE">
        <title>The glycobiome of the rumen bacterium Butyrivibrio proteoclasticus B316(T) highlights adaptation to a polysaccharide-rich environment.</title>
        <authorList>
            <person name="Kelly W.J."/>
            <person name="Leahy S.C."/>
            <person name="Altermann E."/>
            <person name="Yeoman C.J."/>
            <person name="Dunne J.C."/>
            <person name="Kong Z."/>
            <person name="Pacheco D.M."/>
            <person name="Li D."/>
            <person name="Noel S.J."/>
            <person name="Moon C.D."/>
            <person name="Cookson A.L."/>
            <person name="Attwood G.T."/>
        </authorList>
    </citation>
    <scope>NUCLEOTIDE SEQUENCE [LARGE SCALE GENOMIC DNA]</scope>
    <source>
        <strain evidence="5">ATCC 51982 / DSM 14932 / B316</strain>
    </source>
</reference>
<comment type="similarity">
    <text evidence="1">Belongs to the glycosyl hydrolase 25 family.</text>
</comment>
<keyword evidence="3" id="KW-0732">Signal</keyword>
<dbReference type="PANTHER" id="PTHR34135:SF2">
    <property type="entry name" value="LYSOZYME"/>
    <property type="match status" value="1"/>
</dbReference>
<dbReference type="eggNOG" id="COG5263">
    <property type="taxonomic scope" value="Bacteria"/>
</dbReference>
<dbReference type="HOGENOM" id="CLU_023907_1_0_9"/>
<proteinExistence type="inferred from homology"/>